<dbReference type="InterPro" id="IPR036986">
    <property type="entry name" value="S4_RNA-bd_sf"/>
</dbReference>
<dbReference type="SUPFAM" id="SSF55174">
    <property type="entry name" value="Alpha-L RNA-binding motif"/>
    <property type="match status" value="1"/>
</dbReference>
<dbReference type="InterPro" id="IPR050188">
    <property type="entry name" value="RluA_PseudoU_synthase"/>
</dbReference>
<dbReference type="GO" id="GO:0120159">
    <property type="term" value="F:rRNA pseudouridine synthase activity"/>
    <property type="evidence" value="ECO:0007669"/>
    <property type="project" value="UniProtKB-ARBA"/>
</dbReference>
<dbReference type="HOGENOM" id="CLU_016902_4_1_9"/>
<evidence type="ECO:0000256" key="2">
    <source>
        <dbReference type="ARBA" id="ARBA00010876"/>
    </source>
</evidence>
<keyword evidence="3 6" id="KW-0413">Isomerase</keyword>
<dbReference type="InterPro" id="IPR006225">
    <property type="entry name" value="PsdUridine_synth_RluC/D"/>
</dbReference>
<feature type="active site" evidence="4">
    <location>
        <position position="143"/>
    </location>
</feature>
<evidence type="ECO:0000259" key="7">
    <source>
        <dbReference type="SMART" id="SM00363"/>
    </source>
</evidence>
<accession>H3NKU7</accession>
<dbReference type="InterPro" id="IPR002942">
    <property type="entry name" value="S4_RNA-bd"/>
</dbReference>
<name>H3NKU7_9LACT</name>
<keyword evidence="5" id="KW-0694">RNA-binding</keyword>
<dbReference type="RefSeq" id="WP_006309719.1">
    <property type="nucleotide sequence ID" value="NZ_JH601133.1"/>
</dbReference>
<comment type="similarity">
    <text evidence="2 6">Belongs to the pseudouridine synthase RluA family.</text>
</comment>
<dbReference type="PANTHER" id="PTHR21600:SF44">
    <property type="entry name" value="RIBOSOMAL LARGE SUBUNIT PSEUDOURIDINE SYNTHASE D"/>
    <property type="match status" value="1"/>
</dbReference>
<protein>
    <recommendedName>
        <fullName evidence="6">Pseudouridine synthase</fullName>
        <ecNumber evidence="6">5.4.99.-</ecNumber>
    </recommendedName>
</protein>
<dbReference type="PROSITE" id="PS01129">
    <property type="entry name" value="PSI_RLU"/>
    <property type="match status" value="1"/>
</dbReference>
<comment type="caution">
    <text evidence="8">The sequence shown here is derived from an EMBL/GenBank/DDBJ whole genome shotgun (WGS) entry which is preliminary data.</text>
</comment>
<proteinExistence type="inferred from homology"/>
<keyword evidence="9" id="KW-1185">Reference proteome</keyword>
<comment type="function">
    <text evidence="6">Responsible for synthesis of pseudouridine from uracil.</text>
</comment>
<dbReference type="CDD" id="cd02869">
    <property type="entry name" value="PseudoU_synth_RluA_like"/>
    <property type="match status" value="1"/>
</dbReference>
<dbReference type="GO" id="GO:0003723">
    <property type="term" value="F:RNA binding"/>
    <property type="evidence" value="ECO:0007669"/>
    <property type="project" value="UniProtKB-KW"/>
</dbReference>
<dbReference type="SUPFAM" id="SSF55120">
    <property type="entry name" value="Pseudouridine synthase"/>
    <property type="match status" value="1"/>
</dbReference>
<evidence type="ECO:0000256" key="4">
    <source>
        <dbReference type="PIRSR" id="PIRSR606225-1"/>
    </source>
</evidence>
<comment type="catalytic activity">
    <reaction evidence="1 6">
        <text>a uridine in RNA = a pseudouridine in RNA</text>
        <dbReference type="Rhea" id="RHEA:48348"/>
        <dbReference type="Rhea" id="RHEA-COMP:12068"/>
        <dbReference type="Rhea" id="RHEA-COMP:12069"/>
        <dbReference type="ChEBI" id="CHEBI:65314"/>
        <dbReference type="ChEBI" id="CHEBI:65315"/>
    </reaction>
</comment>
<dbReference type="STRING" id="883113.HMPREF9708_01486"/>
<dbReference type="NCBIfam" id="TIGR00005">
    <property type="entry name" value="rluA_subfam"/>
    <property type="match status" value="1"/>
</dbReference>
<evidence type="ECO:0000256" key="3">
    <source>
        <dbReference type="ARBA" id="ARBA00023235"/>
    </source>
</evidence>
<dbReference type="PATRIC" id="fig|883113.3.peg.1487"/>
<evidence type="ECO:0000256" key="6">
    <source>
        <dbReference type="RuleBase" id="RU362028"/>
    </source>
</evidence>
<sequence>MTDTRIQLQGPEDQGRLDKVLADHLQDLSRSKIQRFIKDGQVLVDGQKQKANYLLQGDEVLQVALRSDPDSESDLDLQGEAMPLEIVYEDDDLLVVNKPAGLVVHPAKGHATGTLVNGLIYYLKGQLSSGSQAYRPGIVHRIDKDTSGLLVVAKNDAAHQALSQQLQTRQLKRTYLALVNGSVQVDSGQIDMALKRDPKNRLRWQVDETGKEAITDFKVLQRWPVASLVEAQLQTGRTHQIRVHLEAIGHPLIGDPVYRRHLQNIPGPFTHLTSGQLLHAHQLSLVHPRTGEVLTFTCEMPAAMQEVIDQLNG</sequence>
<dbReference type="Gene3D" id="3.10.290.10">
    <property type="entry name" value="RNA-binding S4 domain"/>
    <property type="match status" value="1"/>
</dbReference>
<dbReference type="InterPro" id="IPR006145">
    <property type="entry name" value="PsdUridine_synth_RsuA/RluA"/>
</dbReference>
<dbReference type="Proteomes" id="UP000006190">
    <property type="component" value="Unassembled WGS sequence"/>
</dbReference>
<dbReference type="SMART" id="SM00363">
    <property type="entry name" value="S4"/>
    <property type="match status" value="1"/>
</dbReference>
<evidence type="ECO:0000313" key="8">
    <source>
        <dbReference type="EMBL" id="EHR36225.1"/>
    </source>
</evidence>
<dbReference type="Gene3D" id="3.30.2350.10">
    <property type="entry name" value="Pseudouridine synthase"/>
    <property type="match status" value="1"/>
</dbReference>
<dbReference type="OrthoDB" id="9807829at2"/>
<dbReference type="InterPro" id="IPR006224">
    <property type="entry name" value="PsdUridine_synth_RluA-like_CS"/>
</dbReference>
<evidence type="ECO:0000256" key="1">
    <source>
        <dbReference type="ARBA" id="ARBA00000073"/>
    </source>
</evidence>
<reference evidence="8 9" key="1">
    <citation type="submission" date="2012-01" db="EMBL/GenBank/DDBJ databases">
        <title>The Genome Sequence of Facklamia languida CCUG 37842.</title>
        <authorList>
            <consortium name="The Broad Institute Genome Sequencing Platform"/>
            <person name="Earl A."/>
            <person name="Ward D."/>
            <person name="Feldgarden M."/>
            <person name="Gevers D."/>
            <person name="Huys G."/>
            <person name="Young S.K."/>
            <person name="Zeng Q."/>
            <person name="Gargeya S."/>
            <person name="Fitzgerald M."/>
            <person name="Haas B."/>
            <person name="Abouelleil A."/>
            <person name="Alvarado L."/>
            <person name="Arachchi H.M."/>
            <person name="Berlin A."/>
            <person name="Chapman S.B."/>
            <person name="Gearin G."/>
            <person name="Goldberg J."/>
            <person name="Griggs A."/>
            <person name="Gujja S."/>
            <person name="Hansen M."/>
            <person name="Heiman D."/>
            <person name="Howarth C."/>
            <person name="Larimer J."/>
            <person name="Lui A."/>
            <person name="MacDonald P.J.P."/>
            <person name="McCowen C."/>
            <person name="Montmayeur A."/>
            <person name="Murphy C."/>
            <person name="Neiman D."/>
            <person name="Pearson M."/>
            <person name="Priest M."/>
            <person name="Roberts A."/>
            <person name="Saif S."/>
            <person name="Shea T."/>
            <person name="Sisk P."/>
            <person name="Stolte C."/>
            <person name="Sykes S."/>
            <person name="Wortman J."/>
            <person name="Nusbaum C."/>
            <person name="Birren B."/>
        </authorList>
    </citation>
    <scope>NUCLEOTIDE SEQUENCE [LARGE SCALE GENOMIC DNA]</scope>
    <source>
        <strain evidence="8 9">CCUG 37842</strain>
    </source>
</reference>
<dbReference type="EC" id="5.4.99.-" evidence="6"/>
<dbReference type="eggNOG" id="COG0564">
    <property type="taxonomic scope" value="Bacteria"/>
</dbReference>
<dbReference type="PROSITE" id="PS50889">
    <property type="entry name" value="S4"/>
    <property type="match status" value="1"/>
</dbReference>
<dbReference type="AlphaFoldDB" id="H3NKU7"/>
<dbReference type="Pfam" id="PF01479">
    <property type="entry name" value="S4"/>
    <property type="match status" value="1"/>
</dbReference>
<gene>
    <name evidence="8" type="ORF">HMPREF9708_01486</name>
</gene>
<dbReference type="InterPro" id="IPR020103">
    <property type="entry name" value="PsdUridine_synth_cat_dom_sf"/>
</dbReference>
<dbReference type="GO" id="GO:0000455">
    <property type="term" value="P:enzyme-directed rRNA pseudouridine synthesis"/>
    <property type="evidence" value="ECO:0007669"/>
    <property type="project" value="UniProtKB-ARBA"/>
</dbReference>
<evidence type="ECO:0000256" key="5">
    <source>
        <dbReference type="PROSITE-ProRule" id="PRU00182"/>
    </source>
</evidence>
<evidence type="ECO:0000313" key="9">
    <source>
        <dbReference type="Proteomes" id="UP000006190"/>
    </source>
</evidence>
<dbReference type="Pfam" id="PF00849">
    <property type="entry name" value="PseudoU_synth_2"/>
    <property type="match status" value="1"/>
</dbReference>
<dbReference type="EMBL" id="AGEG01000016">
    <property type="protein sequence ID" value="EHR36225.1"/>
    <property type="molecule type" value="Genomic_DNA"/>
</dbReference>
<dbReference type="PANTHER" id="PTHR21600">
    <property type="entry name" value="MITOCHONDRIAL RNA PSEUDOURIDINE SYNTHASE"/>
    <property type="match status" value="1"/>
</dbReference>
<dbReference type="CDD" id="cd00165">
    <property type="entry name" value="S4"/>
    <property type="match status" value="1"/>
</dbReference>
<organism evidence="8 9">
    <name type="scientific">Facklamia languida CCUG 37842</name>
    <dbReference type="NCBI Taxonomy" id="883113"/>
    <lineage>
        <taxon>Bacteria</taxon>
        <taxon>Bacillati</taxon>
        <taxon>Bacillota</taxon>
        <taxon>Bacilli</taxon>
        <taxon>Lactobacillales</taxon>
        <taxon>Aerococcaceae</taxon>
        <taxon>Facklamia</taxon>
    </lineage>
</organism>
<feature type="domain" description="RNA-binding S4" evidence="7">
    <location>
        <begin position="15"/>
        <end position="72"/>
    </location>
</feature>